<keyword evidence="4 9" id="KW-0812">Transmembrane</keyword>
<feature type="transmembrane region" description="Helical" evidence="9">
    <location>
        <begin position="158"/>
        <end position="180"/>
    </location>
</feature>
<name>A0A9Q9AZ04_9PEZI</name>
<evidence type="ECO:0000256" key="5">
    <source>
        <dbReference type="ARBA" id="ARBA00022989"/>
    </source>
</evidence>
<dbReference type="InterPro" id="IPR036259">
    <property type="entry name" value="MFS_trans_sf"/>
</dbReference>
<dbReference type="EMBL" id="CP099427">
    <property type="protein sequence ID" value="USW57774.1"/>
    <property type="molecule type" value="Genomic_DNA"/>
</dbReference>
<dbReference type="Proteomes" id="UP001056384">
    <property type="component" value="Chromosome 10"/>
</dbReference>
<dbReference type="FunFam" id="1.20.1250.20:FF:000149">
    <property type="entry name" value="MFS transporter, SP family, general alpha glucoside:H+ symporter"/>
    <property type="match status" value="1"/>
</dbReference>
<dbReference type="Pfam" id="PF00083">
    <property type="entry name" value="Sugar_tr"/>
    <property type="match status" value="1"/>
</dbReference>
<protein>
    <submittedName>
        <fullName evidence="11">Major facilitator, sugar transporter, major facilitator superfamily</fullName>
    </submittedName>
</protein>
<organism evidence="11 12">
    <name type="scientific">Septoria linicola</name>
    <dbReference type="NCBI Taxonomy" id="215465"/>
    <lineage>
        <taxon>Eukaryota</taxon>
        <taxon>Fungi</taxon>
        <taxon>Dikarya</taxon>
        <taxon>Ascomycota</taxon>
        <taxon>Pezizomycotina</taxon>
        <taxon>Dothideomycetes</taxon>
        <taxon>Dothideomycetidae</taxon>
        <taxon>Mycosphaerellales</taxon>
        <taxon>Mycosphaerellaceae</taxon>
        <taxon>Septoria</taxon>
    </lineage>
</organism>
<gene>
    <name evidence="11" type="ORF">Slin15195_G110930</name>
</gene>
<feature type="transmembrane region" description="Helical" evidence="9">
    <location>
        <begin position="314"/>
        <end position="335"/>
    </location>
</feature>
<feature type="transmembrane region" description="Helical" evidence="9">
    <location>
        <begin position="192"/>
        <end position="211"/>
    </location>
</feature>
<feature type="transmembrane region" description="Helical" evidence="9">
    <location>
        <begin position="474"/>
        <end position="495"/>
    </location>
</feature>
<proteinExistence type="inferred from homology"/>
<dbReference type="GO" id="GO:0016020">
    <property type="term" value="C:membrane"/>
    <property type="evidence" value="ECO:0007669"/>
    <property type="project" value="UniProtKB-SubCell"/>
</dbReference>
<dbReference type="InterPro" id="IPR050360">
    <property type="entry name" value="MFS_Sugar_Transporters"/>
</dbReference>
<sequence length="550" mass="61285">MTVVEEKAVMQHEERERRVSITASIVGGQAEAAAANEAERHQGFIESLRLYPKAAAWSVLLSTAIIMEGFDKTLINGLLAVPQFQRDFGEQLHGGSWEIASAWQAGLTNGALIGEICGLMLNGIIADRFGYKKTMIGALTLTALLIFVVFFAQSLVQLLIGLIFMGLPWGVFQTLTVTYAGEVAPTALRPYLTTYVNLCWVIGQFIGSGVLKAVSERTDEWAYRIPYGLQWIWPLPLIIGIFLAPESPWWLVRKERYDEAKAMLIRLTSENSLEFNLDHTIAQMKQVNDFEKSVGEGTSYLDCFRGVNLRRTEVTCGVWLVQTMCGATFMGYSTYFYRQAGLDVDNAFTLSLAQYSLGAIGVFVSWFMMPHVGRRRLYVVGQALLFCLLLIIGFCAIADNNSSAAQWAIGSMLLVFTFTYNCTIGPVCYSLVAELPSNRLRQKTVVLARSAFQIGSVMTNILTTRQLNPGAWNWGPFSAFFWAGTGLFMLIWSFFRLPEPKGRTYGELDVLFEMGVSARKFKTTTINTDEHMAAVVEQKLPADNIVETKS</sequence>
<keyword evidence="6 9" id="KW-0472">Membrane</keyword>
<dbReference type="PANTHER" id="PTHR48022">
    <property type="entry name" value="PLASTIDIC GLUCOSE TRANSPORTER 4"/>
    <property type="match status" value="1"/>
</dbReference>
<dbReference type="InterPro" id="IPR005829">
    <property type="entry name" value="Sugar_transporter_CS"/>
</dbReference>
<keyword evidence="3 8" id="KW-0813">Transport</keyword>
<dbReference type="AlphaFoldDB" id="A0A9Q9AZ04"/>
<feature type="transmembrane region" description="Helical" evidence="9">
    <location>
        <begin position="231"/>
        <end position="252"/>
    </location>
</feature>
<comment type="similarity">
    <text evidence="2 8">Belongs to the major facilitator superfamily. Sugar transporter (TC 2.A.1.1) family.</text>
</comment>
<feature type="transmembrane region" description="Helical" evidence="9">
    <location>
        <begin position="347"/>
        <end position="367"/>
    </location>
</feature>
<dbReference type="Gene3D" id="1.20.1250.20">
    <property type="entry name" value="MFS general substrate transporter like domains"/>
    <property type="match status" value="1"/>
</dbReference>
<evidence type="ECO:0000256" key="9">
    <source>
        <dbReference type="SAM" id="Phobius"/>
    </source>
</evidence>
<evidence type="ECO:0000256" key="1">
    <source>
        <dbReference type="ARBA" id="ARBA00004141"/>
    </source>
</evidence>
<dbReference type="GO" id="GO:0000023">
    <property type="term" value="P:maltose metabolic process"/>
    <property type="evidence" value="ECO:0007669"/>
    <property type="project" value="UniProtKB-KW"/>
</dbReference>
<evidence type="ECO:0000313" key="12">
    <source>
        <dbReference type="Proteomes" id="UP001056384"/>
    </source>
</evidence>
<evidence type="ECO:0000256" key="7">
    <source>
        <dbReference type="ARBA" id="ARBA00026248"/>
    </source>
</evidence>
<feature type="transmembrane region" description="Helical" evidence="9">
    <location>
        <begin position="134"/>
        <end position="152"/>
    </location>
</feature>
<evidence type="ECO:0000256" key="3">
    <source>
        <dbReference type="ARBA" id="ARBA00022448"/>
    </source>
</evidence>
<accession>A0A9Q9AZ04</accession>
<dbReference type="InterPro" id="IPR003663">
    <property type="entry name" value="Sugar/inositol_transpt"/>
</dbReference>
<evidence type="ECO:0000256" key="6">
    <source>
        <dbReference type="ARBA" id="ARBA00023136"/>
    </source>
</evidence>
<reference evidence="11" key="1">
    <citation type="submission" date="2022-06" db="EMBL/GenBank/DDBJ databases">
        <title>Complete genome sequences of two strains of the flax pathogen Septoria linicola.</title>
        <authorList>
            <person name="Lapalu N."/>
            <person name="Simon A."/>
            <person name="Demenou B."/>
            <person name="Paumier D."/>
            <person name="Guillot M.-P."/>
            <person name="Gout L."/>
            <person name="Valade R."/>
        </authorList>
    </citation>
    <scope>NUCLEOTIDE SEQUENCE</scope>
    <source>
        <strain evidence="11">SE15195</strain>
    </source>
</reference>
<feature type="transmembrane region" description="Helical" evidence="9">
    <location>
        <begin position="379"/>
        <end position="399"/>
    </location>
</feature>
<keyword evidence="11" id="KW-0762">Sugar transport</keyword>
<evidence type="ECO:0000256" key="4">
    <source>
        <dbReference type="ARBA" id="ARBA00022692"/>
    </source>
</evidence>
<dbReference type="GO" id="GO:0005351">
    <property type="term" value="F:carbohydrate:proton symporter activity"/>
    <property type="evidence" value="ECO:0007669"/>
    <property type="project" value="TreeGrafter"/>
</dbReference>
<evidence type="ECO:0000313" key="11">
    <source>
        <dbReference type="EMBL" id="USW57774.1"/>
    </source>
</evidence>
<keyword evidence="7" id="KW-0462">Maltose metabolism</keyword>
<comment type="subcellular location">
    <subcellularLocation>
        <location evidence="1">Membrane</location>
        <topology evidence="1">Multi-pass membrane protein</topology>
    </subcellularLocation>
</comment>
<dbReference type="SUPFAM" id="SSF103473">
    <property type="entry name" value="MFS general substrate transporter"/>
    <property type="match status" value="1"/>
</dbReference>
<dbReference type="InterPro" id="IPR005828">
    <property type="entry name" value="MFS_sugar_transport-like"/>
</dbReference>
<evidence type="ECO:0000259" key="10">
    <source>
        <dbReference type="PROSITE" id="PS50850"/>
    </source>
</evidence>
<dbReference type="PROSITE" id="PS50850">
    <property type="entry name" value="MFS"/>
    <property type="match status" value="1"/>
</dbReference>
<keyword evidence="5 9" id="KW-1133">Transmembrane helix</keyword>
<evidence type="ECO:0000256" key="2">
    <source>
        <dbReference type="ARBA" id="ARBA00010992"/>
    </source>
</evidence>
<feature type="transmembrane region" description="Helical" evidence="9">
    <location>
        <begin position="405"/>
        <end position="432"/>
    </location>
</feature>
<feature type="transmembrane region" description="Helical" evidence="9">
    <location>
        <begin position="444"/>
        <end position="462"/>
    </location>
</feature>
<evidence type="ECO:0000256" key="8">
    <source>
        <dbReference type="RuleBase" id="RU003346"/>
    </source>
</evidence>
<dbReference type="PROSITE" id="PS00217">
    <property type="entry name" value="SUGAR_TRANSPORT_2"/>
    <property type="match status" value="1"/>
</dbReference>
<keyword evidence="12" id="KW-1185">Reference proteome</keyword>
<dbReference type="InterPro" id="IPR020846">
    <property type="entry name" value="MFS_dom"/>
</dbReference>
<feature type="domain" description="Major facilitator superfamily (MFS) profile" evidence="10">
    <location>
        <begin position="57"/>
        <end position="501"/>
    </location>
</feature>
<dbReference type="NCBIfam" id="TIGR00879">
    <property type="entry name" value="SP"/>
    <property type="match status" value="1"/>
</dbReference>
<dbReference type="PANTHER" id="PTHR48022:SF5">
    <property type="entry name" value="ALPHA-GLUCOSIDES PERMEASE MPH2-RELATED"/>
    <property type="match status" value="1"/>
</dbReference>